<evidence type="ECO:0000256" key="4">
    <source>
        <dbReference type="ARBA" id="ARBA00022833"/>
    </source>
</evidence>
<feature type="binding site" evidence="7">
    <location>
        <begin position="6"/>
        <end position="10"/>
    </location>
    <ligand>
        <name>L-glutamate</name>
        <dbReference type="ChEBI" id="CHEBI:29985"/>
    </ligand>
</feature>
<dbReference type="InterPro" id="IPR000924">
    <property type="entry name" value="Glu/Gln-tRNA-synth"/>
</dbReference>
<comment type="similarity">
    <text evidence="7">Belongs to the class-I aminoacyl-tRNA synthetase family. GluQ subfamily.</text>
</comment>
<dbReference type="GO" id="GO:0008270">
    <property type="term" value="F:zinc ion binding"/>
    <property type="evidence" value="ECO:0007669"/>
    <property type="project" value="UniProtKB-UniRule"/>
</dbReference>
<feature type="short sequence motif" description="'HIGH' region" evidence="7">
    <location>
        <begin position="9"/>
        <end position="19"/>
    </location>
</feature>
<gene>
    <name evidence="7" type="primary">gluQ</name>
    <name evidence="10" type="ORF">FHP88_16840</name>
</gene>
<dbReference type="GO" id="GO:0006424">
    <property type="term" value="P:glutamyl-tRNA aminoacylation"/>
    <property type="evidence" value="ECO:0007669"/>
    <property type="project" value="InterPro"/>
</dbReference>
<feature type="short sequence motif" description="'KMSKS' region" evidence="7">
    <location>
        <begin position="235"/>
        <end position="239"/>
    </location>
</feature>
<sequence length="293" mass="32562">MNYRGRFAPSPSGPLHFGSLVAAMGSYLDAKHHKGTWLVRIEDIDPPREKPGAADQILRTLETFGFEWDESVLYQSKRLNAYQDALHELARDGLLYECTCSRSEINAIGQRGIEGIIYPGTCRTYSPGSSVSNTPKALRIKTSEHPIQFRDGLAGSQTQNIAKEIGDFILKRADGLFAYQLAVVMDDAYQNITHVVRGADLLTSTPRQIYLQMQLHLPTPSYTHLPLVLNEDGTKLSKQSGSQPVTGSTVMTALKSAWDFLGQIDTSTSPESVAEFWTWAMDNWDTGSIKYNK</sequence>
<evidence type="ECO:0000256" key="3">
    <source>
        <dbReference type="ARBA" id="ARBA00022741"/>
    </source>
</evidence>
<dbReference type="EMBL" id="VMNH01000024">
    <property type="protein sequence ID" value="TVO70552.1"/>
    <property type="molecule type" value="Genomic_DNA"/>
</dbReference>
<dbReference type="OrthoDB" id="9807503at2"/>
<feature type="binding site" evidence="7">
    <location>
        <position position="100"/>
    </location>
    <ligand>
        <name>Zn(2+)</name>
        <dbReference type="ChEBI" id="CHEBI:29105"/>
    </ligand>
</feature>
<dbReference type="GO" id="GO:0006400">
    <property type="term" value="P:tRNA modification"/>
    <property type="evidence" value="ECO:0007669"/>
    <property type="project" value="InterPro"/>
</dbReference>
<comment type="function">
    <text evidence="7">Catalyzes the tRNA-independent activation of glutamate in presence of ATP and the subsequent transfer of glutamate onto a tRNA(Asp). Glutamate is transferred on the 2-amino-5-(4,5-dihydroxy-2-cyclopenten-1-yl) moiety of the queuosine in the wobble position of the QUC anticodon.</text>
</comment>
<dbReference type="GO" id="GO:0005829">
    <property type="term" value="C:cytosol"/>
    <property type="evidence" value="ECO:0007669"/>
    <property type="project" value="TreeGrafter"/>
</dbReference>
<accession>A0A558DQ10</accession>
<keyword evidence="8" id="KW-0648">Protein biosynthesis</keyword>
<protein>
    <recommendedName>
        <fullName evidence="7">Glutamyl-Q tRNA(Asp) synthetase</fullName>
        <shortName evidence="7">Glu-Q-RSs</shortName>
        <ecNumber evidence="7">6.1.1.-</ecNumber>
    </recommendedName>
</protein>
<feature type="binding site" evidence="7">
    <location>
        <position position="197"/>
    </location>
    <ligand>
        <name>L-glutamate</name>
        <dbReference type="ChEBI" id="CHEBI:29985"/>
    </ligand>
</feature>
<dbReference type="NCBIfam" id="NF004314">
    <property type="entry name" value="PRK05710.1-3"/>
    <property type="match status" value="1"/>
</dbReference>
<evidence type="ECO:0000259" key="9">
    <source>
        <dbReference type="Pfam" id="PF00749"/>
    </source>
</evidence>
<dbReference type="InterPro" id="IPR014729">
    <property type="entry name" value="Rossmann-like_a/b/a_fold"/>
</dbReference>
<feature type="binding site" evidence="7">
    <location>
        <position position="122"/>
    </location>
    <ligand>
        <name>Zn(2+)</name>
        <dbReference type="ChEBI" id="CHEBI:29105"/>
    </ligand>
</feature>
<keyword evidence="3 7" id="KW-0547">Nucleotide-binding</keyword>
<evidence type="ECO:0000313" key="10">
    <source>
        <dbReference type="EMBL" id="TVO70552.1"/>
    </source>
</evidence>
<keyword evidence="11" id="KW-1185">Reference proteome</keyword>
<keyword evidence="5 7" id="KW-0067">ATP-binding</keyword>
<comment type="cofactor">
    <cofactor evidence="7">
        <name>Zn(2+)</name>
        <dbReference type="ChEBI" id="CHEBI:29105"/>
    </cofactor>
    <text evidence="7">Binds 1 zinc ion per subunit.</text>
</comment>
<feature type="domain" description="Glutamyl/glutaminyl-tRNA synthetase class Ib catalytic" evidence="9">
    <location>
        <begin position="4"/>
        <end position="250"/>
    </location>
</feature>
<keyword evidence="6 7" id="KW-0030">Aminoacyl-tRNA synthetase</keyword>
<dbReference type="EC" id="6.1.1.-" evidence="7"/>
<evidence type="ECO:0000256" key="5">
    <source>
        <dbReference type="ARBA" id="ARBA00022840"/>
    </source>
</evidence>
<dbReference type="RefSeq" id="WP_144360266.1">
    <property type="nucleotide sequence ID" value="NZ_VMNH01000024.1"/>
</dbReference>
<proteinExistence type="inferred from homology"/>
<dbReference type="InterPro" id="IPR049940">
    <property type="entry name" value="GluQ/Sye"/>
</dbReference>
<name>A0A558DQ10_9GAMM</name>
<dbReference type="InterPro" id="IPR022380">
    <property type="entry name" value="Glu-Q_tRNA(Asp)_Synthase"/>
</dbReference>
<evidence type="ECO:0000313" key="11">
    <source>
        <dbReference type="Proteomes" id="UP000316649"/>
    </source>
</evidence>
<evidence type="ECO:0000256" key="8">
    <source>
        <dbReference type="RuleBase" id="RU363037"/>
    </source>
</evidence>
<evidence type="ECO:0000256" key="6">
    <source>
        <dbReference type="ARBA" id="ARBA00023146"/>
    </source>
</evidence>
<dbReference type="PANTHER" id="PTHR43311:SF1">
    <property type="entry name" value="GLUTAMYL-Q TRNA(ASP) SYNTHETASE"/>
    <property type="match status" value="1"/>
</dbReference>
<reference evidence="10 11" key="1">
    <citation type="submission" date="2019-07" db="EMBL/GenBank/DDBJ databases">
        <title>The pathways for chlorine oxyanion respiration interact through the shared metabolite chlorate.</title>
        <authorList>
            <person name="Barnum T.P."/>
            <person name="Cheng Y."/>
            <person name="Hill K.A."/>
            <person name="Lucas L.N."/>
            <person name="Carlson H.K."/>
            <person name="Coates J.D."/>
        </authorList>
    </citation>
    <scope>NUCLEOTIDE SEQUENCE [LARGE SCALE GENOMIC DNA]</scope>
    <source>
        <strain evidence="10 11">BK-1</strain>
    </source>
</reference>
<feature type="binding site" evidence="7">
    <location>
        <position position="179"/>
    </location>
    <ligand>
        <name>L-glutamate</name>
        <dbReference type="ChEBI" id="CHEBI:29985"/>
    </ligand>
</feature>
<keyword evidence="2 7" id="KW-0479">Metal-binding</keyword>
<evidence type="ECO:0000256" key="2">
    <source>
        <dbReference type="ARBA" id="ARBA00022723"/>
    </source>
</evidence>
<dbReference type="GO" id="GO:0004818">
    <property type="term" value="F:glutamate-tRNA ligase activity"/>
    <property type="evidence" value="ECO:0007669"/>
    <property type="project" value="TreeGrafter"/>
</dbReference>
<dbReference type="InterPro" id="IPR020058">
    <property type="entry name" value="Glu/Gln-tRNA-synth_Ib_cat-dom"/>
</dbReference>
<dbReference type="Proteomes" id="UP000316649">
    <property type="component" value="Unassembled WGS sequence"/>
</dbReference>
<dbReference type="NCBIfam" id="TIGR03838">
    <property type="entry name" value="queuosine_YadB"/>
    <property type="match status" value="1"/>
</dbReference>
<dbReference type="AlphaFoldDB" id="A0A558DQ10"/>
<feature type="binding site" evidence="7">
    <location>
        <position position="238"/>
    </location>
    <ligand>
        <name>ATP</name>
        <dbReference type="ChEBI" id="CHEBI:30616"/>
    </ligand>
</feature>
<evidence type="ECO:0000256" key="1">
    <source>
        <dbReference type="ARBA" id="ARBA00022598"/>
    </source>
</evidence>
<evidence type="ECO:0000256" key="7">
    <source>
        <dbReference type="HAMAP-Rule" id="MF_01428"/>
    </source>
</evidence>
<feature type="binding site" evidence="7">
    <location>
        <position position="98"/>
    </location>
    <ligand>
        <name>Zn(2+)</name>
        <dbReference type="ChEBI" id="CHEBI:29105"/>
    </ligand>
</feature>
<dbReference type="GO" id="GO:0005524">
    <property type="term" value="F:ATP binding"/>
    <property type="evidence" value="ECO:0007669"/>
    <property type="project" value="UniProtKB-KW"/>
</dbReference>
<organism evidence="10 11">
    <name type="scientific">Sedimenticola selenatireducens</name>
    <dbReference type="NCBI Taxonomy" id="191960"/>
    <lineage>
        <taxon>Bacteria</taxon>
        <taxon>Pseudomonadati</taxon>
        <taxon>Pseudomonadota</taxon>
        <taxon>Gammaproteobacteria</taxon>
        <taxon>Chromatiales</taxon>
        <taxon>Sedimenticolaceae</taxon>
        <taxon>Sedimenticola</taxon>
    </lineage>
</organism>
<dbReference type="PRINTS" id="PR00987">
    <property type="entry name" value="TRNASYNTHGLU"/>
</dbReference>
<dbReference type="HAMAP" id="MF_01428">
    <property type="entry name" value="Glu_Q_tRNA_synth"/>
    <property type="match status" value="1"/>
</dbReference>
<feature type="binding site" evidence="7">
    <location>
        <position position="42"/>
    </location>
    <ligand>
        <name>L-glutamate</name>
        <dbReference type="ChEBI" id="CHEBI:29985"/>
    </ligand>
</feature>
<keyword evidence="4 7" id="KW-0862">Zinc</keyword>
<dbReference type="SUPFAM" id="SSF52374">
    <property type="entry name" value="Nucleotidylyl transferase"/>
    <property type="match status" value="1"/>
</dbReference>
<dbReference type="Pfam" id="PF00749">
    <property type="entry name" value="tRNA-synt_1c"/>
    <property type="match status" value="1"/>
</dbReference>
<feature type="binding site" evidence="7">
    <location>
        <position position="118"/>
    </location>
    <ligand>
        <name>Zn(2+)</name>
        <dbReference type="ChEBI" id="CHEBI:29105"/>
    </ligand>
</feature>
<dbReference type="NCBIfam" id="NF004315">
    <property type="entry name" value="PRK05710.1-4"/>
    <property type="match status" value="1"/>
</dbReference>
<keyword evidence="1 7" id="KW-0436">Ligase</keyword>
<dbReference type="Gene3D" id="3.40.50.620">
    <property type="entry name" value="HUPs"/>
    <property type="match status" value="1"/>
</dbReference>
<dbReference type="FunFam" id="3.40.50.620:FF:000093">
    <property type="entry name" value="Glutamyl-Q tRNA(Asp) synthetase"/>
    <property type="match status" value="1"/>
</dbReference>
<dbReference type="PANTHER" id="PTHR43311">
    <property type="entry name" value="GLUTAMATE--TRNA LIGASE"/>
    <property type="match status" value="1"/>
</dbReference>
<comment type="caution">
    <text evidence="10">The sequence shown here is derived from an EMBL/GenBank/DDBJ whole genome shotgun (WGS) entry which is preliminary data.</text>
</comment>